<accession>A0A7S4PTA7</accession>
<feature type="domain" description="Cytidyltransferase-like" evidence="1">
    <location>
        <begin position="66"/>
        <end position="242"/>
    </location>
</feature>
<dbReference type="GO" id="GO:0000309">
    <property type="term" value="F:nicotinamide-nucleotide adenylyltransferase activity"/>
    <property type="evidence" value="ECO:0007669"/>
    <property type="project" value="TreeGrafter"/>
</dbReference>
<sequence>MGGAFGRSSAAHTLNAVCQASLEKPSATRRSPDYERMCSKQSLDEICDRAAIRLHSGSTALAALVLPGSFNPVHSEHIRSLELARSHLAGIGTTVVAAFLQPSSDDYVAGKVGAAWAMSLADRISTCELAAQANASTNGGDSWIYAWRSGQANGFAVARHVGEFLGTAVSERCGGRLSHPIEAYMVCGVDVVLRWGKWERPIHPPAVVVARPGVALPETQPGKGWHVAEGDTQPASSTQIREAIGAGRWERLLELGCEPSVVEFMRTRSESGTLFMAQ</sequence>
<dbReference type="PANTHER" id="PTHR12039">
    <property type="entry name" value="NICOTINAMIDE MONONUCLEOTIDE ADENYLYLTRANSFERASE"/>
    <property type="match status" value="1"/>
</dbReference>
<dbReference type="PANTHER" id="PTHR12039:SF0">
    <property type="entry name" value="NICOTINAMIDE-NUCLEOTIDE ADENYLYLTRANSFERASE"/>
    <property type="match status" value="1"/>
</dbReference>
<name>A0A7S4PTA7_9DINO</name>
<organism evidence="2">
    <name type="scientific">Alexandrium monilatum</name>
    <dbReference type="NCBI Taxonomy" id="311494"/>
    <lineage>
        <taxon>Eukaryota</taxon>
        <taxon>Sar</taxon>
        <taxon>Alveolata</taxon>
        <taxon>Dinophyceae</taxon>
        <taxon>Gonyaulacales</taxon>
        <taxon>Pyrocystaceae</taxon>
        <taxon>Alexandrium</taxon>
    </lineage>
</organism>
<dbReference type="SUPFAM" id="SSF52374">
    <property type="entry name" value="Nucleotidylyl transferase"/>
    <property type="match status" value="1"/>
</dbReference>
<gene>
    <name evidence="2" type="ORF">AMON00008_LOCUS134</name>
</gene>
<evidence type="ECO:0000259" key="1">
    <source>
        <dbReference type="Pfam" id="PF01467"/>
    </source>
</evidence>
<proteinExistence type="predicted"/>
<dbReference type="GO" id="GO:0009435">
    <property type="term" value="P:NAD+ biosynthetic process"/>
    <property type="evidence" value="ECO:0007669"/>
    <property type="project" value="TreeGrafter"/>
</dbReference>
<protein>
    <recommendedName>
        <fullName evidence="1">Cytidyltransferase-like domain-containing protein</fullName>
    </recommendedName>
</protein>
<dbReference type="InterPro" id="IPR004821">
    <property type="entry name" value="Cyt_trans-like"/>
</dbReference>
<reference evidence="2" key="1">
    <citation type="submission" date="2021-01" db="EMBL/GenBank/DDBJ databases">
        <authorList>
            <person name="Corre E."/>
            <person name="Pelletier E."/>
            <person name="Niang G."/>
            <person name="Scheremetjew M."/>
            <person name="Finn R."/>
            <person name="Kale V."/>
            <person name="Holt S."/>
            <person name="Cochrane G."/>
            <person name="Meng A."/>
            <person name="Brown T."/>
            <person name="Cohen L."/>
        </authorList>
    </citation>
    <scope>NUCLEOTIDE SEQUENCE</scope>
    <source>
        <strain evidence="2">CCMP3105</strain>
    </source>
</reference>
<dbReference type="AlphaFoldDB" id="A0A7S4PTA7"/>
<dbReference type="GO" id="GO:0004515">
    <property type="term" value="F:nicotinate-nucleotide adenylyltransferase activity"/>
    <property type="evidence" value="ECO:0007669"/>
    <property type="project" value="TreeGrafter"/>
</dbReference>
<dbReference type="Gene3D" id="3.40.50.620">
    <property type="entry name" value="HUPs"/>
    <property type="match status" value="1"/>
</dbReference>
<evidence type="ECO:0000313" key="2">
    <source>
        <dbReference type="EMBL" id="CAE4560515.1"/>
    </source>
</evidence>
<dbReference type="InterPro" id="IPR014729">
    <property type="entry name" value="Rossmann-like_a/b/a_fold"/>
</dbReference>
<dbReference type="EMBL" id="HBNR01000178">
    <property type="protein sequence ID" value="CAE4560515.1"/>
    <property type="molecule type" value="Transcribed_RNA"/>
</dbReference>
<dbReference type="Pfam" id="PF01467">
    <property type="entry name" value="CTP_transf_like"/>
    <property type="match status" value="1"/>
</dbReference>
<dbReference type="InterPro" id="IPR051182">
    <property type="entry name" value="Euk_NMN_adenylyltrnsfrase"/>
</dbReference>